<feature type="domain" description="Thioredoxin" evidence="7">
    <location>
        <begin position="57"/>
        <end position="247"/>
    </location>
</feature>
<dbReference type="PANTHER" id="PTHR13887">
    <property type="entry name" value="GLUTATHIONE S-TRANSFERASE KAPPA"/>
    <property type="match status" value="1"/>
</dbReference>
<keyword evidence="3" id="KW-0732">Signal</keyword>
<evidence type="ECO:0000313" key="8">
    <source>
        <dbReference type="EMBL" id="NIK89393.1"/>
    </source>
</evidence>
<accession>A0A846N1C8</accession>
<keyword evidence="9" id="KW-1185">Reference proteome</keyword>
<dbReference type="Proteomes" id="UP000570514">
    <property type="component" value="Unassembled WGS sequence"/>
</dbReference>
<dbReference type="Gene3D" id="3.40.30.10">
    <property type="entry name" value="Glutaredoxin"/>
    <property type="match status" value="1"/>
</dbReference>
<proteinExistence type="inferred from homology"/>
<evidence type="ECO:0000256" key="6">
    <source>
        <dbReference type="ARBA" id="ARBA00023284"/>
    </source>
</evidence>
<dbReference type="SUPFAM" id="SSF52833">
    <property type="entry name" value="Thioredoxin-like"/>
    <property type="match status" value="1"/>
</dbReference>
<organism evidence="8 9">
    <name type="scientific">Rhizomicrobium palustre</name>
    <dbReference type="NCBI Taxonomy" id="189966"/>
    <lineage>
        <taxon>Bacteria</taxon>
        <taxon>Pseudomonadati</taxon>
        <taxon>Pseudomonadota</taxon>
        <taxon>Alphaproteobacteria</taxon>
        <taxon>Micropepsales</taxon>
        <taxon>Micropepsaceae</taxon>
        <taxon>Rhizomicrobium</taxon>
    </lineage>
</organism>
<dbReference type="GO" id="GO:0015036">
    <property type="term" value="F:disulfide oxidoreductase activity"/>
    <property type="evidence" value="ECO:0007669"/>
    <property type="project" value="UniProtKB-ARBA"/>
</dbReference>
<comment type="function">
    <text evidence="1">May be required for disulfide bond formation in some proteins.</text>
</comment>
<evidence type="ECO:0000256" key="4">
    <source>
        <dbReference type="ARBA" id="ARBA00023002"/>
    </source>
</evidence>
<dbReference type="AlphaFoldDB" id="A0A846N1C8"/>
<dbReference type="InterPro" id="IPR013766">
    <property type="entry name" value="Thioredoxin_domain"/>
</dbReference>
<keyword evidence="8" id="KW-0413">Isomerase</keyword>
<evidence type="ECO:0000256" key="2">
    <source>
        <dbReference type="ARBA" id="ARBA00005791"/>
    </source>
</evidence>
<dbReference type="RefSeq" id="WP_167083486.1">
    <property type="nucleotide sequence ID" value="NZ_BAAADC010000001.1"/>
</dbReference>
<dbReference type="EMBL" id="JAASRM010000001">
    <property type="protein sequence ID" value="NIK89393.1"/>
    <property type="molecule type" value="Genomic_DNA"/>
</dbReference>
<dbReference type="InterPro" id="IPR036249">
    <property type="entry name" value="Thioredoxin-like_sf"/>
</dbReference>
<dbReference type="InterPro" id="IPR017937">
    <property type="entry name" value="Thioredoxin_CS"/>
</dbReference>
<dbReference type="Pfam" id="PF13462">
    <property type="entry name" value="Thioredoxin_4"/>
    <property type="match status" value="1"/>
</dbReference>
<reference evidence="8 9" key="1">
    <citation type="submission" date="2020-03" db="EMBL/GenBank/DDBJ databases">
        <title>Genomic Encyclopedia of Type Strains, Phase IV (KMG-IV): sequencing the most valuable type-strain genomes for metagenomic binning, comparative biology and taxonomic classification.</title>
        <authorList>
            <person name="Goeker M."/>
        </authorList>
    </citation>
    <scope>NUCLEOTIDE SEQUENCE [LARGE SCALE GENOMIC DNA]</scope>
    <source>
        <strain evidence="8 9">DSM 19867</strain>
    </source>
</reference>
<protein>
    <submittedName>
        <fullName evidence="8">Protein-disulfide isomerase</fullName>
    </submittedName>
</protein>
<evidence type="ECO:0000256" key="1">
    <source>
        <dbReference type="ARBA" id="ARBA00003565"/>
    </source>
</evidence>
<dbReference type="PANTHER" id="PTHR13887:SF14">
    <property type="entry name" value="DISULFIDE BOND FORMATION PROTEIN D"/>
    <property type="match status" value="1"/>
</dbReference>
<keyword evidence="4" id="KW-0560">Oxidoreductase</keyword>
<sequence length="247" mass="26301">MQQGWKSAALGGAVGAVAAIAIMGGALAFHLVPVASDARLRSFLLANPKLIYEMQAKAEADAAAEEALATQKAVDKIGQKALLDPAVGYVTGPANAKNTFVEFYDYNCGHCRNTSAAVKKFYEAHKHDTRFSFIEFPIFGAQSQMAARAAVAARKQGDKALALHFALMSEGKQAVDQEVLLKAARDVGIDVMKLSADLTAPETDKAMLASARLAREAQFSGTPMFIINGKVHAGEITEDEIKALMKS</sequence>
<evidence type="ECO:0000256" key="3">
    <source>
        <dbReference type="ARBA" id="ARBA00022729"/>
    </source>
</evidence>
<dbReference type="GO" id="GO:0016853">
    <property type="term" value="F:isomerase activity"/>
    <property type="evidence" value="ECO:0007669"/>
    <property type="project" value="UniProtKB-KW"/>
</dbReference>
<evidence type="ECO:0000313" key="9">
    <source>
        <dbReference type="Proteomes" id="UP000570514"/>
    </source>
</evidence>
<comment type="similarity">
    <text evidence="2">Belongs to the thioredoxin family. DsbA subfamily.</text>
</comment>
<gene>
    <name evidence="8" type="ORF">FHS83_002711</name>
</gene>
<keyword evidence="6" id="KW-0676">Redox-active center</keyword>
<dbReference type="InterPro" id="IPR012336">
    <property type="entry name" value="Thioredoxin-like_fold"/>
</dbReference>
<comment type="caution">
    <text evidence="8">The sequence shown here is derived from an EMBL/GenBank/DDBJ whole genome shotgun (WGS) entry which is preliminary data.</text>
</comment>
<dbReference type="PROSITE" id="PS51352">
    <property type="entry name" value="THIOREDOXIN_2"/>
    <property type="match status" value="1"/>
</dbReference>
<name>A0A846N1C8_9PROT</name>
<dbReference type="PROSITE" id="PS00194">
    <property type="entry name" value="THIOREDOXIN_1"/>
    <property type="match status" value="1"/>
</dbReference>
<evidence type="ECO:0000256" key="5">
    <source>
        <dbReference type="ARBA" id="ARBA00023157"/>
    </source>
</evidence>
<evidence type="ECO:0000259" key="7">
    <source>
        <dbReference type="PROSITE" id="PS51352"/>
    </source>
</evidence>
<keyword evidence="5" id="KW-1015">Disulfide bond</keyword>